<dbReference type="Proteomes" id="UP000019275">
    <property type="component" value="Unassembled WGS sequence"/>
</dbReference>
<evidence type="ECO:0000313" key="1">
    <source>
        <dbReference type="EMBL" id="EWH12727.1"/>
    </source>
</evidence>
<dbReference type="EMBL" id="ARZX01000018">
    <property type="protein sequence ID" value="EWH12727.1"/>
    <property type="molecule type" value="Genomic_DNA"/>
</dbReference>
<keyword evidence="2" id="KW-1185">Reference proteome</keyword>
<reference evidence="1 2" key="1">
    <citation type="journal article" date="2014" name="Genome Announc.">
        <title>Draft Genome Sequence of the Carrageenan-Degrading Bacterium Cellulophaga sp. Strain KL-A, Isolated from Decaying Marine Algae.</title>
        <authorList>
            <person name="Shan D."/>
            <person name="Ying J."/>
            <person name="Li X."/>
            <person name="Gao Z."/>
            <person name="Wei G."/>
            <person name="Shao Z."/>
        </authorList>
    </citation>
    <scope>NUCLEOTIDE SEQUENCE [LARGE SCALE GENOMIC DNA]</scope>
    <source>
        <strain evidence="1 2">KL-A</strain>
    </source>
</reference>
<organism evidence="1 2">
    <name type="scientific">Cellulophaga geojensis KL-A</name>
    <dbReference type="NCBI Taxonomy" id="1328323"/>
    <lineage>
        <taxon>Bacteria</taxon>
        <taxon>Pseudomonadati</taxon>
        <taxon>Bacteroidota</taxon>
        <taxon>Flavobacteriia</taxon>
        <taxon>Flavobacteriales</taxon>
        <taxon>Flavobacteriaceae</taxon>
        <taxon>Cellulophaga</taxon>
    </lineage>
</organism>
<evidence type="ECO:0000313" key="2">
    <source>
        <dbReference type="Proteomes" id="UP000019275"/>
    </source>
</evidence>
<sequence>MGKDYYNSIDNNPSKAKFDLEAEGFGFSAYQVYEELFNEEFDRYSSHSMESCSNSNGWSE</sequence>
<comment type="caution">
    <text evidence="1">The sequence shown here is derived from an EMBL/GenBank/DDBJ whole genome shotgun (WGS) entry which is preliminary data.</text>
</comment>
<dbReference type="RefSeq" id="WP_034646316.1">
    <property type="nucleotide sequence ID" value="NZ_ARZX01000018.1"/>
</dbReference>
<name>A0ABN0RLH4_9FLAO</name>
<proteinExistence type="predicted"/>
<protein>
    <submittedName>
        <fullName evidence="1">Uncharacterized protein</fullName>
    </submittedName>
</protein>
<accession>A0ABN0RLH4</accession>
<gene>
    <name evidence="1" type="ORF">KLA_13114</name>
</gene>